<gene>
    <name evidence="2" type="ORF">LOC62_03G003527</name>
</gene>
<dbReference type="AlphaFoldDB" id="A0AAF0Y496"/>
<reference evidence="2" key="1">
    <citation type="submission" date="2023-10" db="EMBL/GenBank/DDBJ databases">
        <authorList>
            <person name="Noh H."/>
        </authorList>
    </citation>
    <scope>NUCLEOTIDE SEQUENCE</scope>
    <source>
        <strain evidence="2">DUCC4014</strain>
    </source>
</reference>
<accession>A0AAF0Y496</accession>
<evidence type="ECO:0000256" key="1">
    <source>
        <dbReference type="SAM" id="MobiDB-lite"/>
    </source>
</evidence>
<name>A0AAF0Y496_9TREE</name>
<dbReference type="RefSeq" id="XP_062626045.1">
    <property type="nucleotide sequence ID" value="XM_062770061.1"/>
</dbReference>
<sequence>MGECLLVRAHTRGWPTVAISFHRITEEIDGEDVEVCVLGNCMFHEEKSKGGCSLSGLKLRLAHDRVDEETLKTIKVIEWTEAPAPKKAKITGSRGRRRNPPPLD</sequence>
<protein>
    <submittedName>
        <fullName evidence="2">Uncharacterized protein</fullName>
    </submittedName>
</protein>
<evidence type="ECO:0000313" key="2">
    <source>
        <dbReference type="EMBL" id="WOO80013.1"/>
    </source>
</evidence>
<proteinExistence type="predicted"/>
<evidence type="ECO:0000313" key="3">
    <source>
        <dbReference type="Proteomes" id="UP000827549"/>
    </source>
</evidence>
<organism evidence="2 3">
    <name type="scientific">Vanrija pseudolonga</name>
    <dbReference type="NCBI Taxonomy" id="143232"/>
    <lineage>
        <taxon>Eukaryota</taxon>
        <taxon>Fungi</taxon>
        <taxon>Dikarya</taxon>
        <taxon>Basidiomycota</taxon>
        <taxon>Agaricomycotina</taxon>
        <taxon>Tremellomycetes</taxon>
        <taxon>Trichosporonales</taxon>
        <taxon>Trichosporonaceae</taxon>
        <taxon>Vanrija</taxon>
    </lineage>
</organism>
<feature type="region of interest" description="Disordered" evidence="1">
    <location>
        <begin position="85"/>
        <end position="104"/>
    </location>
</feature>
<dbReference type="GeneID" id="87806769"/>
<dbReference type="Proteomes" id="UP000827549">
    <property type="component" value="Chromosome 3"/>
</dbReference>
<feature type="compositionally biased region" description="Basic residues" evidence="1">
    <location>
        <begin position="86"/>
        <end position="104"/>
    </location>
</feature>
<dbReference type="EMBL" id="CP086716">
    <property type="protein sequence ID" value="WOO80013.1"/>
    <property type="molecule type" value="Genomic_DNA"/>
</dbReference>
<keyword evidence="3" id="KW-1185">Reference proteome</keyword>